<feature type="region of interest" description="Disordered" evidence="1">
    <location>
        <begin position="497"/>
        <end position="532"/>
    </location>
</feature>
<dbReference type="Pfam" id="PF05787">
    <property type="entry name" value="PhoX"/>
    <property type="match status" value="1"/>
</dbReference>
<dbReference type="PROSITE" id="PS51318">
    <property type="entry name" value="TAT"/>
    <property type="match status" value="1"/>
</dbReference>
<gene>
    <name evidence="2" type="ORF">CHM34_03355</name>
</gene>
<evidence type="ECO:0008006" key="4">
    <source>
        <dbReference type="Google" id="ProtNLM"/>
    </source>
</evidence>
<evidence type="ECO:0000313" key="3">
    <source>
        <dbReference type="Proteomes" id="UP000215459"/>
    </source>
</evidence>
<dbReference type="InterPro" id="IPR008557">
    <property type="entry name" value="PhoX"/>
</dbReference>
<dbReference type="EMBL" id="NOWF01000002">
    <property type="protein sequence ID" value="OYD08838.1"/>
    <property type="molecule type" value="Genomic_DNA"/>
</dbReference>
<keyword evidence="3" id="KW-1185">Reference proteome</keyword>
<dbReference type="Proteomes" id="UP000215459">
    <property type="component" value="Unassembled WGS sequence"/>
</dbReference>
<name>A0A235B956_9BACL</name>
<dbReference type="AlphaFoldDB" id="A0A235B956"/>
<dbReference type="PANTHER" id="PTHR35399:SF2">
    <property type="entry name" value="DUF839 DOMAIN-CONTAINING PROTEIN"/>
    <property type="match status" value="1"/>
</dbReference>
<dbReference type="OrthoDB" id="9801383at2"/>
<dbReference type="RefSeq" id="WP_094263186.1">
    <property type="nucleotide sequence ID" value="NZ_NOWF01000002.1"/>
</dbReference>
<evidence type="ECO:0000313" key="2">
    <source>
        <dbReference type="EMBL" id="OYD08838.1"/>
    </source>
</evidence>
<evidence type="ECO:0000256" key="1">
    <source>
        <dbReference type="SAM" id="MobiDB-lite"/>
    </source>
</evidence>
<comment type="caution">
    <text evidence="2">The sequence shown here is derived from an EMBL/GenBank/DDBJ whole genome shotgun (WGS) entry which is preliminary data.</text>
</comment>
<accession>A0A235B956</accession>
<dbReference type="SUPFAM" id="SSF63829">
    <property type="entry name" value="Calcium-dependent phosphotriesterase"/>
    <property type="match status" value="1"/>
</dbReference>
<dbReference type="InterPro" id="IPR011042">
    <property type="entry name" value="6-blade_b-propeller_TolB-like"/>
</dbReference>
<sequence>MDKVTRRQFMTYMGVGTAALVGSATGVNHVAEAAGKAKKNVEKGRMKGGGKVPFQPIRPSSKDELVLPRGFEYDVVAAWEDDIGSGETFGFNCDLTVYFPIDESSEHGLLWVNHEYTGSGRIFLYPPHTSETKKHEIEQYNLGGSVIEVRKEKGKWTLDKSSRYTRRITANTMIDLTGPAKGDAAVNRAAEVKGTFANCSGGRTLWDTVLSCEENFDSDAKRWGRDLTHYGWVVEVDPFQPESKPKKHTALGRFSHENTAMTLSADGRLVVYMGDDAGNQHFYKYISDGVYRRENGKLNSKLLEKGTLYAADLEKGKWLPLDREKSPELKENFRSQGDVMVRTREAAKMVGATPLDRPEDVEVHPADDSVYLALTNNKSHGNYYGQILRFIEDGNDAGSLEFSFEVFAVGGPQTGFACPDNLHFDRQGNLWVFCDISSSQLNQEGVYETFKNNGAFMIPTAGKNRGQAFQFASGPVGCEMTGPWFTPDEKTLFFAVQHPGEGSEDPASPTSRWPRKDKPRSSVVAVRGFKGR</sequence>
<organism evidence="2 3">
    <name type="scientific">Paludifilum halophilum</name>
    <dbReference type="NCBI Taxonomy" id="1642702"/>
    <lineage>
        <taxon>Bacteria</taxon>
        <taxon>Bacillati</taxon>
        <taxon>Bacillota</taxon>
        <taxon>Bacilli</taxon>
        <taxon>Bacillales</taxon>
        <taxon>Thermoactinomycetaceae</taxon>
        <taxon>Paludifilum</taxon>
    </lineage>
</organism>
<protein>
    <recommendedName>
        <fullName evidence="4">Phosphatase</fullName>
    </recommendedName>
</protein>
<dbReference type="PANTHER" id="PTHR35399">
    <property type="entry name" value="SLR8030 PROTEIN"/>
    <property type="match status" value="1"/>
</dbReference>
<dbReference type="InterPro" id="IPR006311">
    <property type="entry name" value="TAT_signal"/>
</dbReference>
<dbReference type="Gene3D" id="2.120.10.30">
    <property type="entry name" value="TolB, C-terminal domain"/>
    <property type="match status" value="1"/>
</dbReference>
<reference evidence="2 3" key="1">
    <citation type="submission" date="2017-07" db="EMBL/GenBank/DDBJ databases">
        <title>The genome sequence of Paludifilum halophilum highlights mechanisms for microbial adaptation to high salt environemnts.</title>
        <authorList>
            <person name="Belbahri L."/>
        </authorList>
    </citation>
    <scope>NUCLEOTIDE SEQUENCE [LARGE SCALE GENOMIC DNA]</scope>
    <source>
        <strain evidence="2 3">DSM 102817</strain>
    </source>
</reference>
<proteinExistence type="predicted"/>